<dbReference type="AlphaFoldDB" id="A0A3Q9UK83"/>
<dbReference type="Proteomes" id="UP000285875">
    <property type="component" value="Chromosome"/>
</dbReference>
<organism evidence="2 3">
    <name type="scientific">Acidipropionibacterium jensenii</name>
    <dbReference type="NCBI Taxonomy" id="1749"/>
    <lineage>
        <taxon>Bacteria</taxon>
        <taxon>Bacillati</taxon>
        <taxon>Actinomycetota</taxon>
        <taxon>Actinomycetes</taxon>
        <taxon>Propionibacteriales</taxon>
        <taxon>Propionibacteriaceae</taxon>
        <taxon>Acidipropionibacterium</taxon>
    </lineage>
</organism>
<sequence length="65" mass="7648">MPKAHRKTTGQQRQEDRQLRLRVVERDEPDLRKLTELLIRLTIQDIGRDRAVRSRSDGAREGRIG</sequence>
<dbReference type="EMBL" id="CP025570">
    <property type="protein sequence ID" value="AZZ39078.1"/>
    <property type="molecule type" value="Genomic_DNA"/>
</dbReference>
<evidence type="ECO:0000313" key="3">
    <source>
        <dbReference type="Proteomes" id="UP000285875"/>
    </source>
</evidence>
<evidence type="ECO:0000313" key="2">
    <source>
        <dbReference type="EMBL" id="AZZ39078.1"/>
    </source>
</evidence>
<dbReference type="KEGG" id="aji:C0Z10_04165"/>
<protein>
    <submittedName>
        <fullName evidence="2">Uncharacterized protein</fullName>
    </submittedName>
</protein>
<accession>A0A3Q9UK83</accession>
<feature type="region of interest" description="Disordered" evidence="1">
    <location>
        <begin position="1"/>
        <end position="20"/>
    </location>
</feature>
<reference evidence="3" key="1">
    <citation type="submission" date="2017-12" db="EMBL/GenBank/DDBJ databases">
        <title>Whole genome sequencing of Acidipropionibacterium jensenii strains JS279 and JS280.</title>
        <authorList>
            <person name="Deptula P."/>
            <person name="Laine P."/>
            <person name="Smolander O.-P."/>
            <person name="Paulin L."/>
            <person name="Auvinen P."/>
            <person name="Varmanen P."/>
        </authorList>
    </citation>
    <scope>NUCLEOTIDE SEQUENCE [LARGE SCALE GENOMIC DNA]</scope>
    <source>
        <strain evidence="3">JS280</strain>
    </source>
</reference>
<gene>
    <name evidence="2" type="ORF">C0Z10_04165</name>
</gene>
<evidence type="ECO:0000256" key="1">
    <source>
        <dbReference type="SAM" id="MobiDB-lite"/>
    </source>
</evidence>
<name>A0A3Q9UK83_9ACTN</name>
<proteinExistence type="predicted"/>